<keyword evidence="7" id="KW-0735">Signal-anchor</keyword>
<dbReference type="SUPFAM" id="SSF53474">
    <property type="entry name" value="alpha/beta-Hydrolases"/>
    <property type="match status" value="1"/>
</dbReference>
<keyword evidence="6" id="KW-0720">Serine protease</keyword>
<reference evidence="16" key="1">
    <citation type="submission" date="2025-08" db="UniProtKB">
        <authorList>
            <consortium name="RefSeq"/>
        </authorList>
    </citation>
    <scope>IDENTIFICATION</scope>
    <source>
        <tissue evidence="16">Thorax and Abdomen</tissue>
    </source>
</reference>
<name>A0ABM3FEJ3_NEOLC</name>
<dbReference type="Gene3D" id="3.40.50.1820">
    <property type="entry name" value="alpha/beta hydrolase"/>
    <property type="match status" value="1"/>
</dbReference>
<dbReference type="InterPro" id="IPR050278">
    <property type="entry name" value="Serine_Prot_S9B/DPPIV"/>
</dbReference>
<keyword evidence="9 12" id="KW-0472">Membrane</keyword>
<evidence type="ECO:0000256" key="3">
    <source>
        <dbReference type="ARBA" id="ARBA00022670"/>
    </source>
</evidence>
<proteinExistence type="predicted"/>
<evidence type="ECO:0000259" key="13">
    <source>
        <dbReference type="Pfam" id="PF00326"/>
    </source>
</evidence>
<keyword evidence="10" id="KW-0325">Glycoprotein</keyword>
<dbReference type="RefSeq" id="XP_046586433.1">
    <property type="nucleotide sequence ID" value="XM_046730477.1"/>
</dbReference>
<keyword evidence="15" id="KW-1185">Reference proteome</keyword>
<dbReference type="InterPro" id="IPR001375">
    <property type="entry name" value="Peptidase_S9_cat"/>
</dbReference>
<evidence type="ECO:0000256" key="5">
    <source>
        <dbReference type="ARBA" id="ARBA00022801"/>
    </source>
</evidence>
<evidence type="ECO:0000256" key="11">
    <source>
        <dbReference type="ARBA" id="ARBA00037847"/>
    </source>
</evidence>
<keyword evidence="8 12" id="KW-1133">Transmembrane helix</keyword>
<dbReference type="Pfam" id="PF00326">
    <property type="entry name" value="Peptidase_S9"/>
    <property type="match status" value="1"/>
</dbReference>
<dbReference type="PANTHER" id="PTHR11731:SF200">
    <property type="entry name" value="DIPEPTIDYL PEPTIDASE 10, ISOFORM B"/>
    <property type="match status" value="1"/>
</dbReference>
<evidence type="ECO:0000256" key="6">
    <source>
        <dbReference type="ARBA" id="ARBA00022825"/>
    </source>
</evidence>
<feature type="domain" description="Peptidase S9 prolyl oligopeptidase catalytic" evidence="13">
    <location>
        <begin position="598"/>
        <end position="802"/>
    </location>
</feature>
<keyword evidence="4 12" id="KW-0812">Transmembrane</keyword>
<sequence>MASANGSAATGIEIADSNQELMTKSKRQGWRRLLIGSIVAIVVIALIIAAVFLLTGSPADSSSDSPSASGITLEEWLGGSLATKSFNGTWLSGSEILFQDESGNLVIRNVTSGTSRTILEVTNMILAISFDYEISADRNYLLLASNYHKLYRHTYLAHYTIINLQTLDQTSLSRNNVSILQLATWGPQGNSLVYVLQNNIYYRPQAEIETDYELTTDGVFGTIYNGVPDWVYEEEVFSSNKALWFSPNGSGLVFGHFDDTSTPVMHIPYYGYPGSLSSQYTSSIPIHYPKSGTTNPTVKLFYVDLELAAAGNVTLVEISHPSQLDSDERILAAVAFPTNNLISATWMNRVQNIAYVQLCEPSSNTCTTGLSHAETAGWVEQFEPPIFSSDGTAFLLILPQDQGDSGAWRHLTMITNATSGSPVSTALTSGTHVVTEILSWDEDSSLVYYLATATSDPAQQHLYRVNITTTDFTEECLSCGVKSSNEETDCLYNTAKLSTDNSHYILTCAGPGVPEISVYSKDTTMIYSWEDNSDVAEVVAAKSLPDVKRYTVPVTGGFEAQVRLLIPPNADLTGNTKYPMLVYVYGGPDSYQVTERFNVDWGSYLVTNKSIIHAAIDGRGSGLKGNSMLFAGYRNLGTVEIYDQINVTKYLQDNLPFIDSTRTAIWGWSYGGYATGMSLALDYDGVFKCGMSVAPVTDWALYDSIYTERFMGLPTVADNIVGYEGGQLLNKADNIRNKDYYLIHGTLDDNVHYQQSLMLAKVLEQKDILFRQQTYTDEDHGIAQSRAHLYHSLENFLDDCFETSS</sequence>
<organism evidence="15 16">
    <name type="scientific">Neodiprion lecontei</name>
    <name type="common">Redheaded pine sawfly</name>
    <dbReference type="NCBI Taxonomy" id="441921"/>
    <lineage>
        <taxon>Eukaryota</taxon>
        <taxon>Metazoa</taxon>
        <taxon>Ecdysozoa</taxon>
        <taxon>Arthropoda</taxon>
        <taxon>Hexapoda</taxon>
        <taxon>Insecta</taxon>
        <taxon>Pterygota</taxon>
        <taxon>Neoptera</taxon>
        <taxon>Endopterygota</taxon>
        <taxon>Hymenoptera</taxon>
        <taxon>Tenthredinoidea</taxon>
        <taxon>Diprionidae</taxon>
        <taxon>Diprioninae</taxon>
        <taxon>Neodiprion</taxon>
    </lineage>
</organism>
<accession>A0ABM3FEJ3</accession>
<dbReference type="PANTHER" id="PTHR11731">
    <property type="entry name" value="PROTEASE FAMILY S9B,C DIPEPTIDYL-PEPTIDASE IV-RELATED"/>
    <property type="match status" value="1"/>
</dbReference>
<evidence type="ECO:0000256" key="10">
    <source>
        <dbReference type="ARBA" id="ARBA00023180"/>
    </source>
</evidence>
<dbReference type="Gene3D" id="2.140.10.30">
    <property type="entry name" value="Dipeptidylpeptidase IV, N-terminal domain"/>
    <property type="match status" value="1"/>
</dbReference>
<feature type="domain" description="Dipeptidylpeptidase IV N-terminal" evidence="14">
    <location>
        <begin position="135"/>
        <end position="514"/>
    </location>
</feature>
<evidence type="ECO:0000259" key="14">
    <source>
        <dbReference type="Pfam" id="PF00930"/>
    </source>
</evidence>
<keyword evidence="3" id="KW-0645">Protease</keyword>
<gene>
    <name evidence="16" type="primary">LOC107225987</name>
</gene>
<evidence type="ECO:0000256" key="1">
    <source>
        <dbReference type="ARBA" id="ARBA00004606"/>
    </source>
</evidence>
<evidence type="ECO:0000256" key="7">
    <source>
        <dbReference type="ARBA" id="ARBA00022968"/>
    </source>
</evidence>
<dbReference type="InterPro" id="IPR029058">
    <property type="entry name" value="AB_hydrolase_fold"/>
</dbReference>
<keyword evidence="5" id="KW-0378">Hydrolase</keyword>
<evidence type="ECO:0000256" key="2">
    <source>
        <dbReference type="ARBA" id="ARBA00022438"/>
    </source>
</evidence>
<evidence type="ECO:0000256" key="9">
    <source>
        <dbReference type="ARBA" id="ARBA00023136"/>
    </source>
</evidence>
<dbReference type="SUPFAM" id="SSF82171">
    <property type="entry name" value="DPP6 N-terminal domain-like"/>
    <property type="match status" value="1"/>
</dbReference>
<comment type="subcellular location">
    <subcellularLocation>
        <location evidence="11">Endomembrane system</location>
        <topology evidence="11">Single-pass membrane protein</topology>
    </subcellularLocation>
    <subcellularLocation>
        <location evidence="1">Membrane</location>
        <topology evidence="1">Single-pass type II membrane protein</topology>
    </subcellularLocation>
</comment>
<evidence type="ECO:0000313" key="16">
    <source>
        <dbReference type="RefSeq" id="XP_046586433.1"/>
    </source>
</evidence>
<protein>
    <submittedName>
        <fullName evidence="16">Venom dipeptidyl peptidase 4 isoform X2</fullName>
    </submittedName>
</protein>
<evidence type="ECO:0000256" key="4">
    <source>
        <dbReference type="ARBA" id="ARBA00022692"/>
    </source>
</evidence>
<dbReference type="InterPro" id="IPR002469">
    <property type="entry name" value="Peptidase_S9B_N"/>
</dbReference>
<evidence type="ECO:0000256" key="12">
    <source>
        <dbReference type="SAM" id="Phobius"/>
    </source>
</evidence>
<dbReference type="GeneID" id="107225987"/>
<feature type="transmembrane region" description="Helical" evidence="12">
    <location>
        <begin position="33"/>
        <end position="54"/>
    </location>
</feature>
<dbReference type="Pfam" id="PF00930">
    <property type="entry name" value="DPPIV_N"/>
    <property type="match status" value="1"/>
</dbReference>
<evidence type="ECO:0000313" key="15">
    <source>
        <dbReference type="Proteomes" id="UP000829291"/>
    </source>
</evidence>
<keyword evidence="2" id="KW-0031">Aminopeptidase</keyword>
<evidence type="ECO:0000256" key="8">
    <source>
        <dbReference type="ARBA" id="ARBA00022989"/>
    </source>
</evidence>
<dbReference type="Proteomes" id="UP000829291">
    <property type="component" value="Chromosome 2"/>
</dbReference>